<feature type="domain" description="Alpha/beta hydrolase fold-5" evidence="2">
    <location>
        <begin position="63"/>
        <end position="229"/>
    </location>
</feature>
<dbReference type="RefSeq" id="WP_086274084.1">
    <property type="nucleotide sequence ID" value="NZ_NGKU01000001.1"/>
</dbReference>
<accession>A0A242A557</accession>
<dbReference type="EMBL" id="NGKU01000001">
    <property type="protein sequence ID" value="OTN76092.1"/>
    <property type="molecule type" value="Genomic_DNA"/>
</dbReference>
<dbReference type="GO" id="GO:0016787">
    <property type="term" value="F:hydrolase activity"/>
    <property type="evidence" value="ECO:0007669"/>
    <property type="project" value="InterPro"/>
</dbReference>
<dbReference type="AlphaFoldDB" id="A0A242A557"/>
<protein>
    <recommendedName>
        <fullName evidence="2">Alpha/beta hydrolase fold-5 domain-containing protein</fullName>
    </recommendedName>
</protein>
<keyword evidence="1" id="KW-1133">Transmembrane helix</keyword>
<name>A0A242A557_9ENTE</name>
<evidence type="ECO:0000256" key="1">
    <source>
        <dbReference type="SAM" id="Phobius"/>
    </source>
</evidence>
<dbReference type="STRING" id="1834191.A5886_001169"/>
<gene>
    <name evidence="3" type="ORF">A5886_001169</name>
</gene>
<dbReference type="Proteomes" id="UP000195043">
    <property type="component" value="Unassembled WGS sequence"/>
</dbReference>
<comment type="caution">
    <text evidence="3">The sequence shown here is derived from an EMBL/GenBank/DDBJ whole genome shotgun (WGS) entry which is preliminary data.</text>
</comment>
<dbReference type="Gene3D" id="3.40.50.1820">
    <property type="entry name" value="alpha/beta hydrolase"/>
    <property type="match status" value="1"/>
</dbReference>
<keyword evidence="4" id="KW-1185">Reference proteome</keyword>
<evidence type="ECO:0000259" key="2">
    <source>
        <dbReference type="Pfam" id="PF12695"/>
    </source>
</evidence>
<keyword evidence="1" id="KW-0472">Membrane</keyword>
<feature type="transmembrane region" description="Helical" evidence="1">
    <location>
        <begin position="7"/>
        <end position="27"/>
    </location>
</feature>
<reference evidence="3 4" key="1">
    <citation type="submission" date="2017-05" db="EMBL/GenBank/DDBJ databases">
        <title>The Genome Sequence of Enterococcus sp. 8G7_MSG3316.</title>
        <authorList>
            <consortium name="The Broad Institute Genomics Platform"/>
            <consortium name="The Broad Institute Genomic Center for Infectious Diseases"/>
            <person name="Earl A."/>
            <person name="Manson A."/>
            <person name="Schwartman J."/>
            <person name="Gilmore M."/>
            <person name="Abouelleil A."/>
            <person name="Cao P."/>
            <person name="Chapman S."/>
            <person name="Cusick C."/>
            <person name="Shea T."/>
            <person name="Young S."/>
            <person name="Neafsey D."/>
            <person name="Nusbaum C."/>
            <person name="Birren B."/>
        </authorList>
    </citation>
    <scope>NUCLEOTIDE SEQUENCE [LARGE SCALE GENOMIC DNA]</scope>
    <source>
        <strain evidence="3 4">8G7_MSG3316</strain>
    </source>
</reference>
<dbReference type="InterPro" id="IPR029059">
    <property type="entry name" value="AB_hydrolase_5"/>
</dbReference>
<dbReference type="SUPFAM" id="SSF53474">
    <property type="entry name" value="alpha/beta-Hydrolases"/>
    <property type="match status" value="1"/>
</dbReference>
<dbReference type="Pfam" id="PF12695">
    <property type="entry name" value="Abhydrolase_5"/>
    <property type="match status" value="1"/>
</dbReference>
<organism evidence="3 4">
    <name type="scientific">Candidatus Enterococcus testudinis</name>
    <dbReference type="NCBI Taxonomy" id="1834191"/>
    <lineage>
        <taxon>Bacteria</taxon>
        <taxon>Bacillati</taxon>
        <taxon>Bacillota</taxon>
        <taxon>Bacilli</taxon>
        <taxon>Lactobacillales</taxon>
        <taxon>Enterococcaceae</taxon>
        <taxon>Enterococcus</taxon>
    </lineage>
</organism>
<sequence>MVKTRKKVLIGAIIALVILVIGGWFGWQHVHYPAIGDAVTAAEKAEDKGDYLYFAGDEDKPLVIFYPGALVDAESYSVWASDLADEGYAVAIVKMPFNLAVLGGNLAATVLDEVPQASYVIGGHSLGGVMASRFAAAKSSASEQTLAGVFYFASYPDEKGSLADSELPVLSLIGSQDQIVNHDNWEAAKSYLPETTTYEEIDSGTHAGFGTYGEQRGEVPTTLTNDQQQQIIVDKMTEWLSSIDQ</sequence>
<proteinExistence type="predicted"/>
<evidence type="ECO:0000313" key="4">
    <source>
        <dbReference type="Proteomes" id="UP000195043"/>
    </source>
</evidence>
<evidence type="ECO:0000313" key="3">
    <source>
        <dbReference type="EMBL" id="OTN76092.1"/>
    </source>
</evidence>
<dbReference type="OrthoDB" id="9780932at2"/>
<dbReference type="InterPro" id="IPR029058">
    <property type="entry name" value="AB_hydrolase_fold"/>
</dbReference>
<keyword evidence="1" id="KW-0812">Transmembrane</keyword>